<keyword evidence="4" id="KW-1185">Reference proteome</keyword>
<name>A0A6A1UUP9_9ROSI</name>
<evidence type="ECO:0000313" key="3">
    <source>
        <dbReference type="EMBL" id="KAB1204053.1"/>
    </source>
</evidence>
<protein>
    <recommendedName>
        <fullName evidence="5">GDSL esterase/lipase EXL3</fullName>
    </recommendedName>
</protein>
<dbReference type="AlphaFoldDB" id="A0A6A1UUP9"/>
<feature type="chain" id="PRO_5025385535" description="GDSL esterase/lipase EXL3" evidence="2">
    <location>
        <begin position="27"/>
        <end position="347"/>
    </location>
</feature>
<dbReference type="GO" id="GO:0005576">
    <property type="term" value="C:extracellular region"/>
    <property type="evidence" value="ECO:0007669"/>
    <property type="project" value="TreeGrafter"/>
</dbReference>
<evidence type="ECO:0000256" key="2">
    <source>
        <dbReference type="SAM" id="SignalP"/>
    </source>
</evidence>
<dbReference type="PANTHER" id="PTHR45642:SF52">
    <property type="entry name" value="GDSL-LIKE LIPASE_ACYLHYDROLASE"/>
    <property type="match status" value="1"/>
</dbReference>
<keyword evidence="2" id="KW-0732">Signal</keyword>
<accession>A0A6A1UUP9</accession>
<dbReference type="InterPro" id="IPR050592">
    <property type="entry name" value="GDSL_lipolytic_enzyme"/>
</dbReference>
<dbReference type="InterPro" id="IPR001087">
    <property type="entry name" value="GDSL"/>
</dbReference>
<feature type="signal peptide" evidence="2">
    <location>
        <begin position="1"/>
        <end position="26"/>
    </location>
</feature>
<dbReference type="OrthoDB" id="1600564at2759"/>
<dbReference type="Proteomes" id="UP000516437">
    <property type="component" value="Chromosome 8"/>
</dbReference>
<reference evidence="3 4" key="1">
    <citation type="journal article" date="2019" name="Plant Biotechnol. J.">
        <title>The red bayberry genome and genetic basis of sex determination.</title>
        <authorList>
            <person name="Jia H.M."/>
            <person name="Jia H.J."/>
            <person name="Cai Q.L."/>
            <person name="Wang Y."/>
            <person name="Zhao H.B."/>
            <person name="Yang W.F."/>
            <person name="Wang G.Y."/>
            <person name="Li Y.H."/>
            <person name="Zhan D.L."/>
            <person name="Shen Y.T."/>
            <person name="Niu Q.F."/>
            <person name="Chang L."/>
            <person name="Qiu J."/>
            <person name="Zhao L."/>
            <person name="Xie H.B."/>
            <person name="Fu W.Y."/>
            <person name="Jin J."/>
            <person name="Li X.W."/>
            <person name="Jiao Y."/>
            <person name="Zhou C.C."/>
            <person name="Tu T."/>
            <person name="Chai C.Y."/>
            <person name="Gao J.L."/>
            <person name="Fan L.J."/>
            <person name="van de Weg E."/>
            <person name="Wang J.Y."/>
            <person name="Gao Z.S."/>
        </authorList>
    </citation>
    <scope>NUCLEOTIDE SEQUENCE [LARGE SCALE GENOMIC DNA]</scope>
    <source>
        <tissue evidence="3">Leaves</tissue>
    </source>
</reference>
<comment type="caution">
    <text evidence="3">The sequence shown here is derived from an EMBL/GenBank/DDBJ whole genome shotgun (WGS) entry which is preliminary data.</text>
</comment>
<evidence type="ECO:0000313" key="4">
    <source>
        <dbReference type="Proteomes" id="UP000516437"/>
    </source>
</evidence>
<dbReference type="PANTHER" id="PTHR45642">
    <property type="entry name" value="GDSL ESTERASE/LIPASE EXL3"/>
    <property type="match status" value="1"/>
</dbReference>
<evidence type="ECO:0008006" key="5">
    <source>
        <dbReference type="Google" id="ProtNLM"/>
    </source>
</evidence>
<dbReference type="GO" id="GO:0016788">
    <property type="term" value="F:hydrolase activity, acting on ester bonds"/>
    <property type="evidence" value="ECO:0007669"/>
    <property type="project" value="InterPro"/>
</dbReference>
<dbReference type="Pfam" id="PF00657">
    <property type="entry name" value="Lipase_GDSL"/>
    <property type="match status" value="1"/>
</dbReference>
<dbReference type="EMBL" id="RXIC02000026">
    <property type="protein sequence ID" value="KAB1204053.1"/>
    <property type="molecule type" value="Genomic_DNA"/>
</dbReference>
<dbReference type="CDD" id="cd01837">
    <property type="entry name" value="SGNH_plant_lipase_like"/>
    <property type="match status" value="1"/>
</dbReference>
<sequence>MGSASSSLLFILAAFTFFSCTARAQGQLPQNVTNIPALFCFGDSILDTGNNNNLNTLTKCNFPPYGRDFIGGRPTGRFCNGKVPSDLIAETLGIKETLPAYLDPNLQTTDLPTGVCFASGGSGCDTLTASIQGVLSLSDQLRLFQQYIERLKGVVGEESAKNIISNSLFLISAGNNDIAIAYSVTDRRYQYDFPSYATQLVGWASTFLQDLYGLGARRIGVLSTLPLGCLPGARAAMPLGCVEVVNQEAQLFNSQLSSMVDSLKNSLPGANMVFINVYDLLRDLIDNPNEYAFQVASPGCCAACTPFSASACPTPSTYVFWDIAHPTERAYKIIVSQITDKYLKNFF</sequence>
<dbReference type="InterPro" id="IPR035669">
    <property type="entry name" value="SGNH_plant_lipase-like"/>
</dbReference>
<comment type="similarity">
    <text evidence="1">Belongs to the 'GDSL' lipolytic enzyme family.</text>
</comment>
<dbReference type="SUPFAM" id="SSF52266">
    <property type="entry name" value="SGNH hydrolase"/>
    <property type="match status" value="1"/>
</dbReference>
<dbReference type="FunFam" id="3.40.50.1110:FF:000003">
    <property type="entry name" value="GDSL esterase/lipase APG"/>
    <property type="match status" value="1"/>
</dbReference>
<gene>
    <name evidence="3" type="ORF">CJ030_MR8G028332</name>
</gene>
<dbReference type="InterPro" id="IPR036514">
    <property type="entry name" value="SGNH_hydro_sf"/>
</dbReference>
<dbReference type="Gene3D" id="3.40.50.1110">
    <property type="entry name" value="SGNH hydrolase"/>
    <property type="match status" value="1"/>
</dbReference>
<evidence type="ECO:0000256" key="1">
    <source>
        <dbReference type="ARBA" id="ARBA00008668"/>
    </source>
</evidence>
<proteinExistence type="inferred from homology"/>
<organism evidence="3 4">
    <name type="scientific">Morella rubra</name>
    <name type="common">Chinese bayberry</name>
    <dbReference type="NCBI Taxonomy" id="262757"/>
    <lineage>
        <taxon>Eukaryota</taxon>
        <taxon>Viridiplantae</taxon>
        <taxon>Streptophyta</taxon>
        <taxon>Embryophyta</taxon>
        <taxon>Tracheophyta</taxon>
        <taxon>Spermatophyta</taxon>
        <taxon>Magnoliopsida</taxon>
        <taxon>eudicotyledons</taxon>
        <taxon>Gunneridae</taxon>
        <taxon>Pentapetalae</taxon>
        <taxon>rosids</taxon>
        <taxon>fabids</taxon>
        <taxon>Fagales</taxon>
        <taxon>Myricaceae</taxon>
        <taxon>Morella</taxon>
    </lineage>
</organism>